<dbReference type="EMBL" id="JARKIE010000260">
    <property type="protein sequence ID" value="KAJ7660490.1"/>
    <property type="molecule type" value="Genomic_DNA"/>
</dbReference>
<evidence type="ECO:0000256" key="1">
    <source>
        <dbReference type="SAM" id="MobiDB-lite"/>
    </source>
</evidence>
<protein>
    <submittedName>
        <fullName evidence="2">Uncharacterized protein</fullName>
    </submittedName>
</protein>
<organism evidence="2 3">
    <name type="scientific">Mycena rosella</name>
    <name type="common">Pink bonnet</name>
    <name type="synonym">Agaricus rosellus</name>
    <dbReference type="NCBI Taxonomy" id="1033263"/>
    <lineage>
        <taxon>Eukaryota</taxon>
        <taxon>Fungi</taxon>
        <taxon>Dikarya</taxon>
        <taxon>Basidiomycota</taxon>
        <taxon>Agaricomycotina</taxon>
        <taxon>Agaricomycetes</taxon>
        <taxon>Agaricomycetidae</taxon>
        <taxon>Agaricales</taxon>
        <taxon>Marasmiineae</taxon>
        <taxon>Mycenaceae</taxon>
        <taxon>Mycena</taxon>
    </lineage>
</organism>
<keyword evidence="3" id="KW-1185">Reference proteome</keyword>
<feature type="region of interest" description="Disordered" evidence="1">
    <location>
        <begin position="213"/>
        <end position="239"/>
    </location>
</feature>
<name>A0AAD7CRX2_MYCRO</name>
<proteinExistence type="predicted"/>
<evidence type="ECO:0000313" key="3">
    <source>
        <dbReference type="Proteomes" id="UP001221757"/>
    </source>
</evidence>
<reference evidence="2" key="1">
    <citation type="submission" date="2023-03" db="EMBL/GenBank/DDBJ databases">
        <title>Massive genome expansion in bonnet fungi (Mycena s.s.) driven by repeated elements and novel gene families across ecological guilds.</title>
        <authorList>
            <consortium name="Lawrence Berkeley National Laboratory"/>
            <person name="Harder C.B."/>
            <person name="Miyauchi S."/>
            <person name="Viragh M."/>
            <person name="Kuo A."/>
            <person name="Thoen E."/>
            <person name="Andreopoulos B."/>
            <person name="Lu D."/>
            <person name="Skrede I."/>
            <person name="Drula E."/>
            <person name="Henrissat B."/>
            <person name="Morin E."/>
            <person name="Kohler A."/>
            <person name="Barry K."/>
            <person name="LaButti K."/>
            <person name="Morin E."/>
            <person name="Salamov A."/>
            <person name="Lipzen A."/>
            <person name="Mereny Z."/>
            <person name="Hegedus B."/>
            <person name="Baldrian P."/>
            <person name="Stursova M."/>
            <person name="Weitz H."/>
            <person name="Taylor A."/>
            <person name="Grigoriev I.V."/>
            <person name="Nagy L.G."/>
            <person name="Martin F."/>
            <person name="Kauserud H."/>
        </authorList>
    </citation>
    <scope>NUCLEOTIDE SEQUENCE</scope>
    <source>
        <strain evidence="2">CBHHK067</strain>
    </source>
</reference>
<sequence length="239" mass="25688">MPHIRCGGDTRLSFAILRARLSESQVSICADNGNSVDAQGRLSPLNIVPGPSPTSDGCRPSATLLVSILPALLCEDETNGVCPGSTLSPPDFCRVYPYGEVIMRVSAFPQPRLVQATQQIGSHGHAMHLCRSVSGSVAQRAHLGKALSPTPLVRFGPESCHRIRVFRHQGSNAYNLLRALSEFDPRRRLGGMVLLPDVLRCLALDPGSRSDIPSIPHHSCGPVRNISTSQQHAPNASPR</sequence>
<evidence type="ECO:0000313" key="2">
    <source>
        <dbReference type="EMBL" id="KAJ7660490.1"/>
    </source>
</evidence>
<dbReference type="Proteomes" id="UP001221757">
    <property type="component" value="Unassembled WGS sequence"/>
</dbReference>
<feature type="compositionally biased region" description="Polar residues" evidence="1">
    <location>
        <begin position="225"/>
        <end position="239"/>
    </location>
</feature>
<accession>A0AAD7CRX2</accession>
<comment type="caution">
    <text evidence="2">The sequence shown here is derived from an EMBL/GenBank/DDBJ whole genome shotgun (WGS) entry which is preliminary data.</text>
</comment>
<dbReference type="AlphaFoldDB" id="A0AAD7CRX2"/>
<gene>
    <name evidence="2" type="ORF">B0H17DRAFT_1144987</name>
</gene>